<keyword evidence="1" id="KW-0863">Zinc-finger</keyword>
<dbReference type="InterPro" id="IPR001878">
    <property type="entry name" value="Znf_CCHC"/>
</dbReference>
<organism evidence="4 5">
    <name type="scientific">Saponaria officinalis</name>
    <name type="common">Common soapwort</name>
    <name type="synonym">Lychnis saponaria</name>
    <dbReference type="NCBI Taxonomy" id="3572"/>
    <lineage>
        <taxon>Eukaryota</taxon>
        <taxon>Viridiplantae</taxon>
        <taxon>Streptophyta</taxon>
        <taxon>Embryophyta</taxon>
        <taxon>Tracheophyta</taxon>
        <taxon>Spermatophyta</taxon>
        <taxon>Magnoliopsida</taxon>
        <taxon>eudicotyledons</taxon>
        <taxon>Gunneridae</taxon>
        <taxon>Pentapetalae</taxon>
        <taxon>Caryophyllales</taxon>
        <taxon>Caryophyllaceae</taxon>
        <taxon>Caryophylleae</taxon>
        <taxon>Saponaria</taxon>
    </lineage>
</organism>
<evidence type="ECO:0000256" key="2">
    <source>
        <dbReference type="SAM" id="MobiDB-lite"/>
    </source>
</evidence>
<feature type="compositionally biased region" description="Basic and acidic residues" evidence="2">
    <location>
        <begin position="253"/>
        <end position="266"/>
    </location>
</feature>
<feature type="region of interest" description="Disordered" evidence="2">
    <location>
        <begin position="1"/>
        <end position="23"/>
    </location>
</feature>
<evidence type="ECO:0000259" key="3">
    <source>
        <dbReference type="PROSITE" id="PS50158"/>
    </source>
</evidence>
<feature type="domain" description="CCHC-type" evidence="3">
    <location>
        <begin position="325"/>
        <end position="338"/>
    </location>
</feature>
<keyword evidence="1" id="KW-0479">Metal-binding</keyword>
<evidence type="ECO:0000313" key="5">
    <source>
        <dbReference type="Proteomes" id="UP001443914"/>
    </source>
</evidence>
<dbReference type="InterPro" id="IPR005162">
    <property type="entry name" value="Retrotrans_gag_dom"/>
</dbReference>
<dbReference type="GO" id="GO:0003676">
    <property type="term" value="F:nucleic acid binding"/>
    <property type="evidence" value="ECO:0007669"/>
    <property type="project" value="InterPro"/>
</dbReference>
<feature type="region of interest" description="Disordered" evidence="2">
    <location>
        <begin position="253"/>
        <end position="294"/>
    </location>
</feature>
<dbReference type="InterPro" id="IPR032567">
    <property type="entry name" value="RTL1-rel"/>
</dbReference>
<reference evidence="4" key="1">
    <citation type="submission" date="2024-03" db="EMBL/GenBank/DDBJ databases">
        <title>WGS assembly of Saponaria officinalis var. Norfolk2.</title>
        <authorList>
            <person name="Jenkins J."/>
            <person name="Shu S."/>
            <person name="Grimwood J."/>
            <person name="Barry K."/>
            <person name="Goodstein D."/>
            <person name="Schmutz J."/>
            <person name="Leebens-Mack J."/>
            <person name="Osbourn A."/>
        </authorList>
    </citation>
    <scope>NUCLEOTIDE SEQUENCE [LARGE SCALE GENOMIC DNA]</scope>
    <source>
        <strain evidence="4">JIC</strain>
    </source>
</reference>
<comment type="caution">
    <text evidence="4">The sequence shown here is derived from an EMBL/GenBank/DDBJ whole genome shotgun (WGS) entry which is preliminary data.</text>
</comment>
<name>A0AAW1LY23_SAPOF</name>
<dbReference type="PROSITE" id="PS50158">
    <property type="entry name" value="ZF_CCHC"/>
    <property type="match status" value="1"/>
</dbReference>
<keyword evidence="5" id="KW-1185">Reference proteome</keyword>
<feature type="compositionally biased region" description="Polar residues" evidence="2">
    <location>
        <begin position="411"/>
        <end position="425"/>
    </location>
</feature>
<gene>
    <name evidence="4" type="ORF">RND81_03G031000</name>
</gene>
<dbReference type="GO" id="GO:0008270">
    <property type="term" value="F:zinc ion binding"/>
    <property type="evidence" value="ECO:0007669"/>
    <property type="project" value="UniProtKB-KW"/>
</dbReference>
<dbReference type="AlphaFoldDB" id="A0AAW1LY23"/>
<feature type="region of interest" description="Disordered" evidence="2">
    <location>
        <begin position="341"/>
        <end position="425"/>
    </location>
</feature>
<evidence type="ECO:0000256" key="1">
    <source>
        <dbReference type="PROSITE-ProRule" id="PRU00047"/>
    </source>
</evidence>
<dbReference type="Proteomes" id="UP001443914">
    <property type="component" value="Unassembled WGS sequence"/>
</dbReference>
<dbReference type="EMBL" id="JBDFQZ010000003">
    <property type="protein sequence ID" value="KAK9740379.1"/>
    <property type="molecule type" value="Genomic_DNA"/>
</dbReference>
<feature type="compositionally biased region" description="Gly residues" evidence="2">
    <location>
        <begin position="394"/>
        <end position="407"/>
    </location>
</feature>
<proteinExistence type="predicted"/>
<accession>A0AAW1LY23</accession>
<dbReference type="Pfam" id="PF03732">
    <property type="entry name" value="Retrotrans_gag"/>
    <property type="match status" value="1"/>
</dbReference>
<dbReference type="PANTHER" id="PTHR15503">
    <property type="entry name" value="LDOC1 RELATED"/>
    <property type="match status" value="1"/>
</dbReference>
<keyword evidence="1" id="KW-0862">Zinc</keyword>
<evidence type="ECO:0000313" key="4">
    <source>
        <dbReference type="EMBL" id="KAK9740379.1"/>
    </source>
</evidence>
<feature type="compositionally biased region" description="Low complexity" evidence="2">
    <location>
        <begin position="355"/>
        <end position="376"/>
    </location>
</feature>
<protein>
    <recommendedName>
        <fullName evidence="3">CCHC-type domain-containing protein</fullName>
    </recommendedName>
</protein>
<sequence length="455" mass="49538">MPPKTRSEKRVDDAEVAENEKGAETVTLPQEYLERLLSANEALSKAVRAMTRDRTREQAVTASTMSSALARQQPPTFNCTEGPAALANWMRKFTKMFTRIGCPEEMRVDQAASYLQGRADTWWCTHQDRLRVYHVAGTEGEEVFGWASFQKALRDEFFPEHLRHAKRTEFGNFKMKEGMTVEEYYTEFMNLAAFSSDLEYGEDVLAARFERGLAVHILEKMQGGTPSTVRDMYLRAGYAQRLCDLKREVKAEKRKSEGSEVGDSGKKRGSFSRPARAKSETATSPVSRGAYSGGGGYRGGNQGYVCRKCSKVHPGKTCEGKLVTCFVCGRLGHRSFDCVRRSGGDSQSGTFRAPAASSGSVAQAGGSQWSGADASGRGFGGGDASGFRGEVSGTRGGFGGRGRGDYGGSRPISSAPTVQEGVRNSGQLYAMNKEEIQINAQEMPGSGTRGKEHAT</sequence>
<dbReference type="PANTHER" id="PTHR15503:SF45">
    <property type="entry name" value="RNA-DIRECTED DNA POLYMERASE HOMOLOG"/>
    <property type="match status" value="1"/>
</dbReference>